<evidence type="ECO:0000256" key="2">
    <source>
        <dbReference type="ARBA" id="ARBA00022574"/>
    </source>
</evidence>
<dbReference type="SUPFAM" id="SSF50978">
    <property type="entry name" value="WD40 repeat-like"/>
    <property type="match status" value="1"/>
</dbReference>
<dbReference type="GO" id="GO:0061685">
    <property type="term" value="F:diphthine methylesterase activity"/>
    <property type="evidence" value="ECO:0000318"/>
    <property type="project" value="GO_Central"/>
</dbReference>
<name>F0ZAS1_DICPU</name>
<keyword evidence="4" id="KW-0378">Hydrolase</keyword>
<feature type="repeat" description="WD" evidence="8">
    <location>
        <begin position="224"/>
        <end position="259"/>
    </location>
</feature>
<sequence>MTTATTNLNYKHLDYTSDSVEFYPNQNNLFVCGTYEIEKGDTEYKERRKGKLYLFEIEEPSQGNEELPNFKETQSINYNSGILDMKWNKSGEQLGVVMSRGELNIYNFKQQEKQLELLKSSEISLDSGILSLSLDWNVSGSKVIVSFSDGKVGIFDVNSLDNAISRWKAHDYEAWICAFNYHNESIVFSGGDDCKFKIWDTRIAVEENDNAPMNTITKKCDMGVTSIHCHPSMENIVAVGSYDECLRIWDLRSMRQPLVQTDSLGGGVWRVKWHPYNKNQLVTACMGGGFHVLESESENDFSTLQVINSYEGPHKSIAYGVDWSYNKNNDKQHIGCCSFYDKCLSIWNP</sequence>
<evidence type="ECO:0000256" key="8">
    <source>
        <dbReference type="PROSITE-ProRule" id="PRU00221"/>
    </source>
</evidence>
<dbReference type="VEuPathDB" id="AmoebaDB:DICPUDRAFT_75478"/>
<reference evidence="10" key="1">
    <citation type="journal article" date="2011" name="Genome Biol.">
        <title>Comparative genomics of the social amoebae Dictyostelium discoideum and Dictyostelium purpureum.</title>
        <authorList>
            <consortium name="US DOE Joint Genome Institute (JGI-PGF)"/>
            <person name="Sucgang R."/>
            <person name="Kuo A."/>
            <person name="Tian X."/>
            <person name="Salerno W."/>
            <person name="Parikh A."/>
            <person name="Feasley C.L."/>
            <person name="Dalin E."/>
            <person name="Tu H."/>
            <person name="Huang E."/>
            <person name="Barry K."/>
            <person name="Lindquist E."/>
            <person name="Shapiro H."/>
            <person name="Bruce D."/>
            <person name="Schmutz J."/>
            <person name="Salamov A."/>
            <person name="Fey P."/>
            <person name="Gaudet P."/>
            <person name="Anjard C."/>
            <person name="Babu M.M."/>
            <person name="Basu S."/>
            <person name="Bushmanova Y."/>
            <person name="van der Wel H."/>
            <person name="Katoh-Kurasawa M."/>
            <person name="Dinh C."/>
            <person name="Coutinho P.M."/>
            <person name="Saito T."/>
            <person name="Elias M."/>
            <person name="Schaap P."/>
            <person name="Kay R.R."/>
            <person name="Henrissat B."/>
            <person name="Eichinger L."/>
            <person name="Rivero F."/>
            <person name="Putnam N.H."/>
            <person name="West C.M."/>
            <person name="Loomis W.F."/>
            <person name="Chisholm R.L."/>
            <person name="Shaulsky G."/>
            <person name="Strassmann J.E."/>
            <person name="Queller D.C."/>
            <person name="Kuspa A."/>
            <person name="Grigoriev I.V."/>
        </authorList>
    </citation>
    <scope>NUCLEOTIDE SEQUENCE [LARGE SCALE GENOMIC DNA]</scope>
    <source>
        <strain evidence="10">QSDP1</strain>
    </source>
</reference>
<protein>
    <recommendedName>
        <fullName evidence="6">methylated diphthine methylhydrolase</fullName>
        <ecNumber evidence="6">3.1.1.97</ecNumber>
    </recommendedName>
</protein>
<dbReference type="InParanoid" id="F0ZAS1"/>
<evidence type="ECO:0000256" key="1">
    <source>
        <dbReference type="ARBA" id="ARBA00005156"/>
    </source>
</evidence>
<comment type="similarity">
    <text evidence="5">Belongs to the DPH7 family.</text>
</comment>
<evidence type="ECO:0000256" key="3">
    <source>
        <dbReference type="ARBA" id="ARBA00022737"/>
    </source>
</evidence>
<dbReference type="AlphaFoldDB" id="F0ZAS1"/>
<dbReference type="eggNOG" id="KOG0280">
    <property type="taxonomic scope" value="Eukaryota"/>
</dbReference>
<dbReference type="PANTHER" id="PTHR46042:SF1">
    <property type="entry name" value="DIPHTHINE METHYLTRANSFERASE"/>
    <property type="match status" value="1"/>
</dbReference>
<dbReference type="STRING" id="5786.F0ZAS1"/>
<dbReference type="RefSeq" id="XP_003284536.1">
    <property type="nucleotide sequence ID" value="XM_003284488.1"/>
</dbReference>
<dbReference type="EMBL" id="GL870966">
    <property type="protein sequence ID" value="EGC38971.1"/>
    <property type="molecule type" value="Genomic_DNA"/>
</dbReference>
<keyword evidence="2 8" id="KW-0853">WD repeat</keyword>
<dbReference type="GeneID" id="10506261"/>
<evidence type="ECO:0000256" key="7">
    <source>
        <dbReference type="ARBA" id="ARBA00047551"/>
    </source>
</evidence>
<comment type="pathway">
    <text evidence="1">Protein modification; peptidyl-diphthamide biosynthesis.</text>
</comment>
<evidence type="ECO:0000256" key="4">
    <source>
        <dbReference type="ARBA" id="ARBA00022801"/>
    </source>
</evidence>
<accession>F0ZAS1</accession>
<dbReference type="PANTHER" id="PTHR46042">
    <property type="entry name" value="DIPHTHINE METHYLTRANSFERASE"/>
    <property type="match status" value="1"/>
</dbReference>
<evidence type="ECO:0000256" key="6">
    <source>
        <dbReference type="ARBA" id="ARBA00039131"/>
    </source>
</evidence>
<dbReference type="Gene3D" id="2.130.10.10">
    <property type="entry name" value="YVTN repeat-like/Quinoprotein amine dehydrogenase"/>
    <property type="match status" value="1"/>
</dbReference>
<dbReference type="GO" id="GO:0005737">
    <property type="term" value="C:cytoplasm"/>
    <property type="evidence" value="ECO:0000318"/>
    <property type="project" value="GO_Central"/>
</dbReference>
<dbReference type="InterPro" id="IPR015943">
    <property type="entry name" value="WD40/YVTN_repeat-like_dom_sf"/>
</dbReference>
<dbReference type="GO" id="GO:0017183">
    <property type="term" value="P:protein histidyl modification to diphthamide"/>
    <property type="evidence" value="ECO:0000318"/>
    <property type="project" value="GO_Central"/>
</dbReference>
<proteinExistence type="inferred from homology"/>
<dbReference type="PROSITE" id="PS50082">
    <property type="entry name" value="WD_REPEATS_2"/>
    <property type="match status" value="1"/>
</dbReference>
<dbReference type="Pfam" id="PF00400">
    <property type="entry name" value="WD40"/>
    <property type="match status" value="2"/>
</dbReference>
<dbReference type="OrthoDB" id="1930760at2759"/>
<comment type="catalytic activity">
    <reaction evidence="7">
        <text>diphthine methyl ester-[translation elongation factor 2] + H2O = diphthine-[translation elongation factor 2] + methanol + H(+)</text>
        <dbReference type="Rhea" id="RHEA:42656"/>
        <dbReference type="Rhea" id="RHEA-COMP:10172"/>
        <dbReference type="Rhea" id="RHEA-COMP:10173"/>
        <dbReference type="ChEBI" id="CHEBI:15377"/>
        <dbReference type="ChEBI" id="CHEBI:15378"/>
        <dbReference type="ChEBI" id="CHEBI:17790"/>
        <dbReference type="ChEBI" id="CHEBI:79005"/>
        <dbReference type="ChEBI" id="CHEBI:82696"/>
        <dbReference type="EC" id="3.1.1.97"/>
    </reaction>
</comment>
<keyword evidence="3" id="KW-0677">Repeat</keyword>
<dbReference type="FunCoup" id="F0ZAS1">
    <property type="interactions" value="389"/>
</dbReference>
<dbReference type="SMART" id="SM00320">
    <property type="entry name" value="WD40"/>
    <property type="match status" value="6"/>
</dbReference>
<organism evidence="9 10">
    <name type="scientific">Dictyostelium purpureum</name>
    <name type="common">Slime mold</name>
    <dbReference type="NCBI Taxonomy" id="5786"/>
    <lineage>
        <taxon>Eukaryota</taxon>
        <taxon>Amoebozoa</taxon>
        <taxon>Evosea</taxon>
        <taxon>Eumycetozoa</taxon>
        <taxon>Dictyostelia</taxon>
        <taxon>Dictyosteliales</taxon>
        <taxon>Dictyosteliaceae</taxon>
        <taxon>Dictyostelium</taxon>
    </lineage>
</organism>
<evidence type="ECO:0000313" key="9">
    <source>
        <dbReference type="EMBL" id="EGC38971.1"/>
    </source>
</evidence>
<dbReference type="EC" id="3.1.1.97" evidence="6"/>
<gene>
    <name evidence="9" type="ORF">DICPUDRAFT_75478</name>
</gene>
<dbReference type="InterPro" id="IPR036322">
    <property type="entry name" value="WD40_repeat_dom_sf"/>
</dbReference>
<dbReference type="OMA" id="LDMKWLP"/>
<dbReference type="InterPro" id="IPR001680">
    <property type="entry name" value="WD40_rpt"/>
</dbReference>
<evidence type="ECO:0000256" key="5">
    <source>
        <dbReference type="ARBA" id="ARBA00038092"/>
    </source>
</evidence>
<evidence type="ECO:0000313" key="10">
    <source>
        <dbReference type="Proteomes" id="UP000001064"/>
    </source>
</evidence>
<dbReference type="KEGG" id="dpp:DICPUDRAFT_75478"/>
<dbReference type="InterPro" id="IPR052415">
    <property type="entry name" value="Diphthine_MTase"/>
</dbReference>
<keyword evidence="10" id="KW-1185">Reference proteome</keyword>
<dbReference type="Proteomes" id="UP000001064">
    <property type="component" value="Unassembled WGS sequence"/>
</dbReference>